<dbReference type="OrthoDB" id="2151789at2759"/>
<sequence length="226" mass="25167">MDREQLELLTSLRGRAPVPLDPCAGGRRGWSIVVMVVMKESGSTYYDLIFTDEVIDDYVNFVEIEELDKDSSTMLYWVYEYAADEMLLRIIKFAGEKHQELVAGKLAFIVSDDSELVSLCSFFPLVQAMIEHGVQNGGNSMGLEEVSQGKNGSIFLASLAISGEDSRAKAYPLVKQQVDEVDEYAASLGLNWGLAVPELCVWVPEPHRDVWRVGGLGEDPECFFEV</sequence>
<dbReference type="EMBL" id="MU032345">
    <property type="protein sequence ID" value="KAF3769086.1"/>
    <property type="molecule type" value="Genomic_DNA"/>
</dbReference>
<name>A0A9P5CT64_CRYP1</name>
<protein>
    <submittedName>
        <fullName evidence="1">Uncharacterized protein</fullName>
    </submittedName>
</protein>
<accession>A0A9P5CT64</accession>
<organism evidence="1 2">
    <name type="scientific">Cryphonectria parasitica (strain ATCC 38755 / EP155)</name>
    <dbReference type="NCBI Taxonomy" id="660469"/>
    <lineage>
        <taxon>Eukaryota</taxon>
        <taxon>Fungi</taxon>
        <taxon>Dikarya</taxon>
        <taxon>Ascomycota</taxon>
        <taxon>Pezizomycotina</taxon>
        <taxon>Sordariomycetes</taxon>
        <taxon>Sordariomycetidae</taxon>
        <taxon>Diaporthales</taxon>
        <taxon>Cryphonectriaceae</taxon>
        <taxon>Cryphonectria-Endothia species complex</taxon>
        <taxon>Cryphonectria</taxon>
    </lineage>
</organism>
<comment type="caution">
    <text evidence="1">The sequence shown here is derived from an EMBL/GenBank/DDBJ whole genome shotgun (WGS) entry which is preliminary data.</text>
</comment>
<reference evidence="1" key="1">
    <citation type="journal article" date="2020" name="Phytopathology">
        <title>Genome sequence of the chestnut blight fungus Cryphonectria parasitica EP155: A fundamental resource for an archetypical invasive plant pathogen.</title>
        <authorList>
            <person name="Crouch J.A."/>
            <person name="Dawe A."/>
            <person name="Aerts A."/>
            <person name="Barry K."/>
            <person name="Churchill A.C.L."/>
            <person name="Grimwood J."/>
            <person name="Hillman B."/>
            <person name="Milgroom M.G."/>
            <person name="Pangilinan J."/>
            <person name="Smith M."/>
            <person name="Salamov A."/>
            <person name="Schmutz J."/>
            <person name="Yadav J."/>
            <person name="Grigoriev I.V."/>
            <person name="Nuss D."/>
        </authorList>
    </citation>
    <scope>NUCLEOTIDE SEQUENCE</scope>
    <source>
        <strain evidence="1">EP155</strain>
    </source>
</reference>
<dbReference type="GeneID" id="63837342"/>
<evidence type="ECO:0000313" key="1">
    <source>
        <dbReference type="EMBL" id="KAF3769086.1"/>
    </source>
</evidence>
<dbReference type="AlphaFoldDB" id="A0A9P5CT64"/>
<evidence type="ECO:0000313" key="2">
    <source>
        <dbReference type="Proteomes" id="UP000803844"/>
    </source>
</evidence>
<keyword evidence="2" id="KW-1185">Reference proteome</keyword>
<dbReference type="RefSeq" id="XP_040780047.1">
    <property type="nucleotide sequence ID" value="XM_040920213.1"/>
</dbReference>
<dbReference type="Proteomes" id="UP000803844">
    <property type="component" value="Unassembled WGS sequence"/>
</dbReference>
<proteinExistence type="predicted"/>
<gene>
    <name evidence="1" type="ORF">M406DRAFT_327490</name>
</gene>